<dbReference type="AlphaFoldDB" id="A0A8I0GBX9"/>
<sequence length="220" mass="22671">MTSTSRPPKRPGGRRPASARPTSSKRLPASVYRRRRIAAVVIFVLVIALIVGAVSVVRSLVRAGVDAQDQAAETPTVNPTTSPVTCDASMLTATLSADPAVIQPGWKTTIAAKVAPARGAQPCLANASPTKLGLRITKDKTTVYDSSACAEDDTKRLLFGAGVSWDTEFTWDGQTHADAAGSCAATGPVEAGIYGLQLVLDGKPVGSVAQLTVTGAASSQ</sequence>
<accession>A0A8I0GBX9</accession>
<organism evidence="3 4">
    <name type="scientific">Nanchangia anserum</name>
    <dbReference type="NCBI Taxonomy" id="2692125"/>
    <lineage>
        <taxon>Bacteria</taxon>
        <taxon>Bacillati</taxon>
        <taxon>Actinomycetota</taxon>
        <taxon>Actinomycetes</taxon>
        <taxon>Actinomycetales</taxon>
        <taxon>Actinomycetaceae</taxon>
        <taxon>Nanchangia</taxon>
    </lineage>
</organism>
<keyword evidence="2" id="KW-0472">Membrane</keyword>
<evidence type="ECO:0000313" key="4">
    <source>
        <dbReference type="Proteomes" id="UP000627538"/>
    </source>
</evidence>
<evidence type="ECO:0000256" key="2">
    <source>
        <dbReference type="SAM" id="Phobius"/>
    </source>
</evidence>
<name>A0A8I0GBX9_9ACTO</name>
<reference evidence="3 4" key="1">
    <citation type="submission" date="2020-08" db="EMBL/GenBank/DDBJ databases">
        <title>Winkia gen. nov., sp. nov., isolated from faeces of the Anser albifrons in China.</title>
        <authorList>
            <person name="Liu Q."/>
        </authorList>
    </citation>
    <scope>NUCLEOTIDE SEQUENCE [LARGE SCALE GENOMIC DNA]</scope>
    <source>
        <strain evidence="3 4">C62</strain>
    </source>
</reference>
<keyword evidence="2" id="KW-1133">Transmembrane helix</keyword>
<dbReference type="Proteomes" id="UP000627538">
    <property type="component" value="Unassembled WGS sequence"/>
</dbReference>
<dbReference type="RefSeq" id="WP_191071508.1">
    <property type="nucleotide sequence ID" value="NZ_CP060506.1"/>
</dbReference>
<feature type="region of interest" description="Disordered" evidence="1">
    <location>
        <begin position="1"/>
        <end position="27"/>
    </location>
</feature>
<protein>
    <submittedName>
        <fullName evidence="3">Uncharacterized protein</fullName>
    </submittedName>
</protein>
<gene>
    <name evidence="3" type="ORF">H8R10_04345</name>
</gene>
<proteinExistence type="predicted"/>
<evidence type="ECO:0000256" key="1">
    <source>
        <dbReference type="SAM" id="MobiDB-lite"/>
    </source>
</evidence>
<keyword evidence="2" id="KW-0812">Transmembrane</keyword>
<evidence type="ECO:0000313" key="3">
    <source>
        <dbReference type="EMBL" id="MBD3689461.1"/>
    </source>
</evidence>
<feature type="transmembrane region" description="Helical" evidence="2">
    <location>
        <begin position="37"/>
        <end position="57"/>
    </location>
</feature>
<comment type="caution">
    <text evidence="3">The sequence shown here is derived from an EMBL/GenBank/DDBJ whole genome shotgun (WGS) entry which is preliminary data.</text>
</comment>
<keyword evidence="4" id="KW-1185">Reference proteome</keyword>
<dbReference type="EMBL" id="JACRUO010000001">
    <property type="protein sequence ID" value="MBD3689461.1"/>
    <property type="molecule type" value="Genomic_DNA"/>
</dbReference>